<dbReference type="AlphaFoldDB" id="A0A0C3S955"/>
<dbReference type="HOGENOM" id="CLU_1555829_0_0_1"/>
<proteinExistence type="predicted"/>
<evidence type="ECO:0000313" key="2">
    <source>
        <dbReference type="Proteomes" id="UP000053257"/>
    </source>
</evidence>
<gene>
    <name evidence="1" type="ORF">PHLGIDRAFT_393059</name>
</gene>
<accession>A0A0C3S955</accession>
<dbReference type="EMBL" id="KN840486">
    <property type="protein sequence ID" value="KIP08007.1"/>
    <property type="molecule type" value="Genomic_DNA"/>
</dbReference>
<evidence type="ECO:0000313" key="1">
    <source>
        <dbReference type="EMBL" id="KIP08007.1"/>
    </source>
</evidence>
<organism evidence="1 2">
    <name type="scientific">Phlebiopsis gigantea (strain 11061_1 CR5-6)</name>
    <name type="common">White-rot fungus</name>
    <name type="synonym">Peniophora gigantea</name>
    <dbReference type="NCBI Taxonomy" id="745531"/>
    <lineage>
        <taxon>Eukaryota</taxon>
        <taxon>Fungi</taxon>
        <taxon>Dikarya</taxon>
        <taxon>Basidiomycota</taxon>
        <taxon>Agaricomycotina</taxon>
        <taxon>Agaricomycetes</taxon>
        <taxon>Polyporales</taxon>
        <taxon>Phanerochaetaceae</taxon>
        <taxon>Phlebiopsis</taxon>
    </lineage>
</organism>
<name>A0A0C3S955_PHLG1</name>
<dbReference type="Proteomes" id="UP000053257">
    <property type="component" value="Unassembled WGS sequence"/>
</dbReference>
<sequence>MLVQVCASHPSLYKSRQYAPKYLTKVTIVDRTFVRELCTITEVNEESEDTQTPPALISTPYFTPESPQWMVDPNSPPENPTNMELAYMIAARIPPRFMRAQPDAPQPPSVRAFPSFLGYDLTSARAWGNMLKLGMFSESRRRLNSGVGLGLDVPGLGDKELSLSSCPQAVRL</sequence>
<keyword evidence="2" id="KW-1185">Reference proteome</keyword>
<protein>
    <submittedName>
        <fullName evidence="1">Uncharacterized protein</fullName>
    </submittedName>
</protein>
<reference evidence="1 2" key="1">
    <citation type="journal article" date="2014" name="PLoS Genet.">
        <title>Analysis of the Phlebiopsis gigantea genome, transcriptome and secretome provides insight into its pioneer colonization strategies of wood.</title>
        <authorList>
            <person name="Hori C."/>
            <person name="Ishida T."/>
            <person name="Igarashi K."/>
            <person name="Samejima M."/>
            <person name="Suzuki H."/>
            <person name="Master E."/>
            <person name="Ferreira P."/>
            <person name="Ruiz-Duenas F.J."/>
            <person name="Held B."/>
            <person name="Canessa P."/>
            <person name="Larrondo L.F."/>
            <person name="Schmoll M."/>
            <person name="Druzhinina I.S."/>
            <person name="Kubicek C.P."/>
            <person name="Gaskell J.A."/>
            <person name="Kersten P."/>
            <person name="St John F."/>
            <person name="Glasner J."/>
            <person name="Sabat G."/>
            <person name="Splinter BonDurant S."/>
            <person name="Syed K."/>
            <person name="Yadav J."/>
            <person name="Mgbeahuruike A.C."/>
            <person name="Kovalchuk A."/>
            <person name="Asiegbu F.O."/>
            <person name="Lackner G."/>
            <person name="Hoffmeister D."/>
            <person name="Rencoret J."/>
            <person name="Gutierrez A."/>
            <person name="Sun H."/>
            <person name="Lindquist E."/>
            <person name="Barry K."/>
            <person name="Riley R."/>
            <person name="Grigoriev I.V."/>
            <person name="Henrissat B."/>
            <person name="Kues U."/>
            <person name="Berka R.M."/>
            <person name="Martinez A.T."/>
            <person name="Covert S.F."/>
            <person name="Blanchette R.A."/>
            <person name="Cullen D."/>
        </authorList>
    </citation>
    <scope>NUCLEOTIDE SEQUENCE [LARGE SCALE GENOMIC DNA]</scope>
    <source>
        <strain evidence="1 2">11061_1 CR5-6</strain>
    </source>
</reference>